<dbReference type="SUPFAM" id="SSF52317">
    <property type="entry name" value="Class I glutamine amidotransferase-like"/>
    <property type="match status" value="1"/>
</dbReference>
<dbReference type="InterPro" id="IPR010768">
    <property type="entry name" value="GATase1-like"/>
</dbReference>
<organism evidence="2">
    <name type="scientific">Salmonella enterica</name>
    <name type="common">Salmonella choleraesuis</name>
    <dbReference type="NCBI Taxonomy" id="28901"/>
    <lineage>
        <taxon>Bacteria</taxon>
        <taxon>Pseudomonadati</taxon>
        <taxon>Pseudomonadota</taxon>
        <taxon>Gammaproteobacteria</taxon>
        <taxon>Enterobacterales</taxon>
        <taxon>Enterobacteriaceae</taxon>
        <taxon>Salmonella</taxon>
    </lineage>
</organism>
<evidence type="ECO:0000313" key="2">
    <source>
        <dbReference type="EMBL" id="HAD8242027.1"/>
    </source>
</evidence>
<feature type="non-terminal residue" evidence="2">
    <location>
        <position position="1"/>
    </location>
</feature>
<name>A0A721ENW3_SALER</name>
<feature type="domain" description="Putative glutamine amidotransferase" evidence="1">
    <location>
        <begin position="1"/>
        <end position="42"/>
    </location>
</feature>
<accession>A0A721ENW3</accession>
<reference evidence="2" key="1">
    <citation type="journal article" date="2018" name="Genome Biol.">
        <title>SKESA: strategic k-mer extension for scrupulous assemblies.</title>
        <authorList>
            <person name="Souvorov A."/>
            <person name="Agarwala R."/>
            <person name="Lipman D.J."/>
        </authorList>
    </citation>
    <scope>NUCLEOTIDE SEQUENCE</scope>
    <source>
        <strain evidence="2">NJ08.181</strain>
    </source>
</reference>
<sequence length="43" mass="5043">GTYHKGKVCCFASDCSPHWGSPQFLQWEHYATFWCNVLHTIKK</sequence>
<dbReference type="Gene3D" id="3.40.50.880">
    <property type="match status" value="1"/>
</dbReference>
<proteinExistence type="predicted"/>
<protein>
    <submittedName>
        <fullName evidence="2">Cytoplasmic protein</fullName>
    </submittedName>
</protein>
<comment type="caution">
    <text evidence="2">The sequence shown here is derived from an EMBL/GenBank/DDBJ whole genome shotgun (WGS) entry which is preliminary data.</text>
</comment>
<dbReference type="EMBL" id="DAAPYI010000034">
    <property type="protein sequence ID" value="HAD8242027.1"/>
    <property type="molecule type" value="Genomic_DNA"/>
</dbReference>
<dbReference type="InterPro" id="IPR029062">
    <property type="entry name" value="Class_I_gatase-like"/>
</dbReference>
<evidence type="ECO:0000259" key="1">
    <source>
        <dbReference type="Pfam" id="PF07090"/>
    </source>
</evidence>
<gene>
    <name evidence="2" type="ORF">G1188_22920</name>
</gene>
<dbReference type="AlphaFoldDB" id="A0A721ENW3"/>
<reference evidence="2" key="2">
    <citation type="submission" date="2019-01" db="EMBL/GenBank/DDBJ databases">
        <authorList>
            <consortium name="NCBI Pathogen Detection Project"/>
        </authorList>
    </citation>
    <scope>NUCLEOTIDE SEQUENCE</scope>
    <source>
        <strain evidence="2">NJ08.181</strain>
    </source>
</reference>
<dbReference type="Pfam" id="PF07090">
    <property type="entry name" value="GATase1_like"/>
    <property type="match status" value="1"/>
</dbReference>